<dbReference type="Proteomes" id="UP001529510">
    <property type="component" value="Unassembled WGS sequence"/>
</dbReference>
<evidence type="ECO:0000313" key="2">
    <source>
        <dbReference type="EMBL" id="KAL0189130.1"/>
    </source>
</evidence>
<comment type="caution">
    <text evidence="2">The sequence shown here is derived from an EMBL/GenBank/DDBJ whole genome shotgun (WGS) entry which is preliminary data.</text>
</comment>
<feature type="non-terminal residue" evidence="2">
    <location>
        <position position="50"/>
    </location>
</feature>
<evidence type="ECO:0000256" key="1">
    <source>
        <dbReference type="SAM" id="MobiDB-lite"/>
    </source>
</evidence>
<proteinExistence type="predicted"/>
<evidence type="ECO:0000313" key="3">
    <source>
        <dbReference type="Proteomes" id="UP001529510"/>
    </source>
</evidence>
<protein>
    <submittedName>
        <fullName evidence="2">Uncharacterized protein</fullName>
    </submittedName>
</protein>
<reference evidence="2 3" key="1">
    <citation type="submission" date="2024-05" db="EMBL/GenBank/DDBJ databases">
        <title>Genome sequencing and assembly of Indian major carp, Cirrhinus mrigala (Hamilton, 1822).</title>
        <authorList>
            <person name="Mohindra V."/>
            <person name="Chowdhury L.M."/>
            <person name="Lal K."/>
            <person name="Jena J.K."/>
        </authorList>
    </citation>
    <scope>NUCLEOTIDE SEQUENCE [LARGE SCALE GENOMIC DNA]</scope>
    <source>
        <strain evidence="2">CM1030</strain>
        <tissue evidence="2">Blood</tissue>
    </source>
</reference>
<dbReference type="EMBL" id="JAMKFB020000007">
    <property type="protein sequence ID" value="KAL0189130.1"/>
    <property type="molecule type" value="Genomic_DNA"/>
</dbReference>
<feature type="non-terminal residue" evidence="2">
    <location>
        <position position="1"/>
    </location>
</feature>
<keyword evidence="3" id="KW-1185">Reference proteome</keyword>
<sequence>QLYAAQLASMQVSPGAKMPPLPQPPNSTGPISPSGLKNEKRASTPLAQVK</sequence>
<name>A0ABD0QTQ1_CIRMR</name>
<organism evidence="2 3">
    <name type="scientific">Cirrhinus mrigala</name>
    <name type="common">Mrigala</name>
    <dbReference type="NCBI Taxonomy" id="683832"/>
    <lineage>
        <taxon>Eukaryota</taxon>
        <taxon>Metazoa</taxon>
        <taxon>Chordata</taxon>
        <taxon>Craniata</taxon>
        <taxon>Vertebrata</taxon>
        <taxon>Euteleostomi</taxon>
        <taxon>Actinopterygii</taxon>
        <taxon>Neopterygii</taxon>
        <taxon>Teleostei</taxon>
        <taxon>Ostariophysi</taxon>
        <taxon>Cypriniformes</taxon>
        <taxon>Cyprinidae</taxon>
        <taxon>Labeoninae</taxon>
        <taxon>Labeonini</taxon>
        <taxon>Cirrhinus</taxon>
    </lineage>
</organism>
<gene>
    <name evidence="2" type="ORF">M9458_016229</name>
</gene>
<feature type="region of interest" description="Disordered" evidence="1">
    <location>
        <begin position="1"/>
        <end position="50"/>
    </location>
</feature>
<feature type="compositionally biased region" description="Pro residues" evidence="1">
    <location>
        <begin position="17"/>
        <end position="27"/>
    </location>
</feature>
<dbReference type="AlphaFoldDB" id="A0ABD0QTQ1"/>
<accession>A0ABD0QTQ1</accession>